<dbReference type="GO" id="GO:1990281">
    <property type="term" value="C:efflux pump complex"/>
    <property type="evidence" value="ECO:0007669"/>
    <property type="project" value="TreeGrafter"/>
</dbReference>
<evidence type="ECO:0000256" key="5">
    <source>
        <dbReference type="ARBA" id="ARBA00022692"/>
    </source>
</evidence>
<sequence length="468" mass="51768">MLRFRGKVPCVELLFGKYFMLRRRTHLYAIASVLCLLTWSEAQAETLRDAVTAAIVSHPAVDIANAQRDAASEAESEEFSNLFPEISTTATGGRMFGNNATSRGLTVSRGEAYSWLWEGNASITQPIFNGFETYNRIDAARAREGASELTLADAKQGLALRAAQSFFNVMRAQEAYNKTVSYQDRIKDYLKRIHGMVEGGAADASEEAQAKNIQAQLENSVAEMEGQVKLALADYAEATGSMPSGELQETEAPKDQGFSDMQEAIEFASKNHPLILSAHKNLEAEDDEVSAEKGVLLPDLDGELSYLKRDQKEEIGGEVVDGRAVMRASWNFSTGGAQLARIRKAKAERSEALARTAQAQREIERDIRKAYAEYETAEKQKELNARRATVTKELFDTYTKQFEASKVRLLQLMQAENQVFTTELEQINSNYRLKMAEYSVLASAGRLLDALNIDPATTPDKTQPAAGE</sequence>
<protein>
    <submittedName>
        <fullName evidence="10">Transporter</fullName>
    </submittedName>
</protein>
<dbReference type="GO" id="GO:0009279">
    <property type="term" value="C:cell outer membrane"/>
    <property type="evidence" value="ECO:0007669"/>
    <property type="project" value="UniProtKB-SubCell"/>
</dbReference>
<keyword evidence="5" id="KW-0812">Transmembrane</keyword>
<evidence type="ECO:0000256" key="7">
    <source>
        <dbReference type="ARBA" id="ARBA00023237"/>
    </source>
</evidence>
<organism evidence="10 11">
    <name type="scientific">Micavibrio aeruginosavorus</name>
    <dbReference type="NCBI Taxonomy" id="349221"/>
    <lineage>
        <taxon>Bacteria</taxon>
        <taxon>Pseudomonadati</taxon>
        <taxon>Bdellovibrionota</taxon>
        <taxon>Bdellovibrionia</taxon>
        <taxon>Bdellovibrionales</taxon>
        <taxon>Pseudobdellovibrionaceae</taxon>
        <taxon>Micavibrio</taxon>
    </lineage>
</organism>
<gene>
    <name evidence="10" type="ORF">DI551_00925</name>
</gene>
<evidence type="ECO:0000313" key="10">
    <source>
        <dbReference type="EMBL" id="PZQ48677.1"/>
    </source>
</evidence>
<evidence type="ECO:0000256" key="3">
    <source>
        <dbReference type="ARBA" id="ARBA00022448"/>
    </source>
</evidence>
<keyword evidence="3" id="KW-0813">Transport</keyword>
<comment type="subcellular location">
    <subcellularLocation>
        <location evidence="1">Cell outer membrane</location>
    </subcellularLocation>
</comment>
<feature type="chain" id="PRO_5016082197" evidence="9">
    <location>
        <begin position="45"/>
        <end position="468"/>
    </location>
</feature>
<keyword evidence="9" id="KW-0732">Signal</keyword>
<evidence type="ECO:0000256" key="8">
    <source>
        <dbReference type="SAM" id="Coils"/>
    </source>
</evidence>
<evidence type="ECO:0000256" key="9">
    <source>
        <dbReference type="SAM" id="SignalP"/>
    </source>
</evidence>
<dbReference type="EMBL" id="QFQB01000003">
    <property type="protein sequence ID" value="PZQ48677.1"/>
    <property type="molecule type" value="Genomic_DNA"/>
</dbReference>
<feature type="coiled-coil region" evidence="8">
    <location>
        <begin position="342"/>
        <end position="380"/>
    </location>
</feature>
<comment type="similarity">
    <text evidence="2">Belongs to the outer membrane factor (OMF) (TC 1.B.17) family.</text>
</comment>
<dbReference type="Proteomes" id="UP000249417">
    <property type="component" value="Unassembled WGS sequence"/>
</dbReference>
<evidence type="ECO:0000256" key="1">
    <source>
        <dbReference type="ARBA" id="ARBA00004442"/>
    </source>
</evidence>
<name>A0A2W5PV93_9BACT</name>
<evidence type="ECO:0000256" key="4">
    <source>
        <dbReference type="ARBA" id="ARBA00022452"/>
    </source>
</evidence>
<accession>A0A2W5PV93</accession>
<dbReference type="InterPro" id="IPR003423">
    <property type="entry name" value="OMP_efflux"/>
</dbReference>
<dbReference type="GO" id="GO:0015288">
    <property type="term" value="F:porin activity"/>
    <property type="evidence" value="ECO:0007669"/>
    <property type="project" value="TreeGrafter"/>
</dbReference>
<dbReference type="Gene3D" id="1.20.1600.10">
    <property type="entry name" value="Outer membrane efflux proteins (OEP)"/>
    <property type="match status" value="1"/>
</dbReference>
<keyword evidence="6" id="KW-0472">Membrane</keyword>
<reference evidence="10 11" key="1">
    <citation type="submission" date="2017-08" db="EMBL/GenBank/DDBJ databases">
        <title>Infants hospitalized years apart are colonized by the same room-sourced microbial strains.</title>
        <authorList>
            <person name="Brooks B."/>
            <person name="Olm M.R."/>
            <person name="Firek B.A."/>
            <person name="Baker R."/>
            <person name="Thomas B.C."/>
            <person name="Morowitz M.J."/>
            <person name="Banfield J.F."/>
        </authorList>
    </citation>
    <scope>NUCLEOTIDE SEQUENCE [LARGE SCALE GENOMIC DNA]</scope>
    <source>
        <strain evidence="10">S2_005_002_R2_29</strain>
    </source>
</reference>
<dbReference type="GO" id="GO:0015562">
    <property type="term" value="F:efflux transmembrane transporter activity"/>
    <property type="evidence" value="ECO:0007669"/>
    <property type="project" value="InterPro"/>
</dbReference>
<dbReference type="InterPro" id="IPR051906">
    <property type="entry name" value="TolC-like"/>
</dbReference>
<keyword evidence="4" id="KW-1134">Transmembrane beta strand</keyword>
<keyword evidence="7" id="KW-0998">Cell outer membrane</keyword>
<dbReference type="PANTHER" id="PTHR30026:SF22">
    <property type="entry name" value="OUTER MEMBRANE EFFLUX PROTEIN"/>
    <property type="match status" value="1"/>
</dbReference>
<proteinExistence type="inferred from homology"/>
<evidence type="ECO:0000256" key="6">
    <source>
        <dbReference type="ARBA" id="ARBA00023136"/>
    </source>
</evidence>
<dbReference type="PANTHER" id="PTHR30026">
    <property type="entry name" value="OUTER MEMBRANE PROTEIN TOLC"/>
    <property type="match status" value="1"/>
</dbReference>
<evidence type="ECO:0000256" key="2">
    <source>
        <dbReference type="ARBA" id="ARBA00007613"/>
    </source>
</evidence>
<comment type="caution">
    <text evidence="10">The sequence shown here is derived from an EMBL/GenBank/DDBJ whole genome shotgun (WGS) entry which is preliminary data.</text>
</comment>
<keyword evidence="8" id="KW-0175">Coiled coil</keyword>
<dbReference type="Pfam" id="PF02321">
    <property type="entry name" value="OEP"/>
    <property type="match status" value="2"/>
</dbReference>
<dbReference type="SUPFAM" id="SSF56954">
    <property type="entry name" value="Outer membrane efflux proteins (OEP)"/>
    <property type="match status" value="1"/>
</dbReference>
<feature type="signal peptide" evidence="9">
    <location>
        <begin position="1"/>
        <end position="44"/>
    </location>
</feature>
<evidence type="ECO:0000313" key="11">
    <source>
        <dbReference type="Proteomes" id="UP000249417"/>
    </source>
</evidence>
<dbReference type="AlphaFoldDB" id="A0A2W5PV93"/>